<protein>
    <recommendedName>
        <fullName evidence="1">DinB-like domain-containing protein</fullName>
    </recommendedName>
</protein>
<organism evidence="2 3">
    <name type="scientific">Pedobacter psychrophilus</name>
    <dbReference type="NCBI Taxonomy" id="1826909"/>
    <lineage>
        <taxon>Bacteria</taxon>
        <taxon>Pseudomonadati</taxon>
        <taxon>Bacteroidota</taxon>
        <taxon>Sphingobacteriia</taxon>
        <taxon>Sphingobacteriales</taxon>
        <taxon>Sphingobacteriaceae</taxon>
        <taxon>Pedobacter</taxon>
    </lineage>
</organism>
<accession>A0A179DKS7</accession>
<dbReference type="STRING" id="1826909.A5893_00975"/>
<sequence length="172" mass="20253">MSIKSDKQTLLQSLKFYEEFLKTVNEDVFLTTPPIDGWAYSEVYSHILGANLMSFIALEKCLNKTAEIKTKKPDWRVRLILFLGRFPPGKLKVPDSVADLVKKITKEEASNQLIRIRKKIEELNINFKNFDANYKMKHPRLGYLDAKNWLRFMVIHTRHHEKQIKRIAESFD</sequence>
<evidence type="ECO:0000259" key="1">
    <source>
        <dbReference type="Pfam" id="PF12867"/>
    </source>
</evidence>
<evidence type="ECO:0000313" key="3">
    <source>
        <dbReference type="Proteomes" id="UP000078459"/>
    </source>
</evidence>
<reference evidence="2 3" key="2">
    <citation type="submission" date="2016-06" db="EMBL/GenBank/DDBJ databases">
        <title>Pedobacter psychrophilus sp. nov., isolated from Antarctic fragmentary rock.</title>
        <authorList>
            <person name="Svec P."/>
        </authorList>
    </citation>
    <scope>NUCLEOTIDE SEQUENCE [LARGE SCALE GENOMIC DNA]</scope>
    <source>
        <strain evidence="2 3">CCM 8644</strain>
    </source>
</reference>
<feature type="domain" description="DinB-like" evidence="1">
    <location>
        <begin position="17"/>
        <end position="164"/>
    </location>
</feature>
<dbReference type="SUPFAM" id="SSF109854">
    <property type="entry name" value="DinB/YfiT-like putative metalloenzymes"/>
    <property type="match status" value="1"/>
</dbReference>
<dbReference type="OrthoDB" id="1495892at2"/>
<evidence type="ECO:0000313" key="2">
    <source>
        <dbReference type="EMBL" id="OAQ41716.1"/>
    </source>
</evidence>
<name>A0A179DKS7_9SPHI</name>
<gene>
    <name evidence="2" type="ORF">A5893_00975</name>
</gene>
<reference evidence="2 3" key="1">
    <citation type="submission" date="2016-04" db="EMBL/GenBank/DDBJ databases">
        <authorList>
            <person name="Evans L.H."/>
            <person name="Alamgir A."/>
            <person name="Owens N."/>
            <person name="Weber N.D."/>
            <person name="Virtaneva K."/>
            <person name="Barbian K."/>
            <person name="Babar A."/>
            <person name="Rosenke K."/>
        </authorList>
    </citation>
    <scope>NUCLEOTIDE SEQUENCE [LARGE SCALE GENOMIC DNA]</scope>
    <source>
        <strain evidence="2 3">CCM 8644</strain>
    </source>
</reference>
<dbReference type="Proteomes" id="UP000078459">
    <property type="component" value="Unassembled WGS sequence"/>
</dbReference>
<dbReference type="Pfam" id="PF12867">
    <property type="entry name" value="DinB_2"/>
    <property type="match status" value="1"/>
</dbReference>
<dbReference type="Gene3D" id="1.20.120.450">
    <property type="entry name" value="dinb family like domain"/>
    <property type="match status" value="1"/>
</dbReference>
<dbReference type="EMBL" id="LWHJ01000011">
    <property type="protein sequence ID" value="OAQ41716.1"/>
    <property type="molecule type" value="Genomic_DNA"/>
</dbReference>
<dbReference type="InterPro" id="IPR034660">
    <property type="entry name" value="DinB/YfiT-like"/>
</dbReference>
<keyword evidence="3" id="KW-1185">Reference proteome</keyword>
<comment type="caution">
    <text evidence="2">The sequence shown here is derived from an EMBL/GenBank/DDBJ whole genome shotgun (WGS) entry which is preliminary data.</text>
</comment>
<dbReference type="InterPro" id="IPR024775">
    <property type="entry name" value="DinB-like"/>
</dbReference>
<dbReference type="RefSeq" id="WP_068820747.1">
    <property type="nucleotide sequence ID" value="NZ_LWHJ01000011.1"/>
</dbReference>
<dbReference type="AlphaFoldDB" id="A0A179DKS7"/>
<proteinExistence type="predicted"/>